<dbReference type="PANTHER" id="PTHR22880">
    <property type="entry name" value="FALZ-RELATED BROMODOMAIN-CONTAINING PROTEINS"/>
    <property type="match status" value="1"/>
</dbReference>
<gene>
    <name evidence="6" type="ORF">GQX73_g9411</name>
</gene>
<dbReference type="Proteomes" id="UP000481858">
    <property type="component" value="Unassembled WGS sequence"/>
</dbReference>
<dbReference type="EMBL" id="WUBL01000163">
    <property type="protein sequence ID" value="KAF2964181.1"/>
    <property type="molecule type" value="Genomic_DNA"/>
</dbReference>
<feature type="compositionally biased region" description="Basic and acidic residues" evidence="3">
    <location>
        <begin position="112"/>
        <end position="123"/>
    </location>
</feature>
<feature type="region of interest" description="Disordered" evidence="3">
    <location>
        <begin position="648"/>
        <end position="683"/>
    </location>
</feature>
<keyword evidence="1 2" id="KW-0103">Bromodomain</keyword>
<sequence>MASEQPESLPLEGKSTDTKPTEEMDVDEPSPKAVNGTTKSDDTVAQSDDAPATNGDTQKPAQSVEEETKGSQNDEALATKDTLPEPSPQKSVPDPSPTGDTEMTEVNGTSEAEGKQSEQKGDGESAAAPTPSAVEPERADKVDAEAKVSTDESAEEPKSTPKKDINDQGPTIDTNADSMDIDVSSERIDVASSAELGDGTQNTSAVSDAQIVSSPPGSSQPADLSKLEIKATQEEENISPTEEDVPMLESVVSPTKVSREREEDDAEEPAAKRARTEDAGETTLDSLVVASNADTDASAQQAGSRELDKAIPDGLPITPYQNKRTREVLANVKKTKNGGNFRKSVQELWPGLWNDYSAKIDNPVDISLMEVKLREDKYANYGEFKADVNQLYENAVLFNGVLHDVSRAAAQVRDYILVRMPEIIHTKAPTKPEKGKAQPTRHAEPRAATQPRRQSNSQAQAPATSPKPKPDPSSLPTPASTTAQAFAIPPSGIPQIRRDSTREDSDRPKRPIHPPKNRDPEYASKASRKKKWDPEQRFFDMVLDEIKKVKHYAINQWFLAPVDPVALNIPNYFKVIKKPMDLATMTEKNYDGEYKTSKDLEKDMKLIVHNSEIFNGPSHDVSNQARQLEELLKSQLASKDRWMERHYPAAAPSAAHASVASPERSVAESDDDSEGNGEEEDNDAIQGLQQRLNEEQEKLNQLLNSKKPDLTMMEVQQSMVAVLQRKLVEERTKLHSEKKPKKKKSTSSKSKSKAGGGSSLGANKKSSGSVSTSKKPTSSTKKAPAPKKRPIGALEKAVIAEGINELDGNTLTKAVEIIKRDTGQNENDDGEMELDIDSLTLDALGKLYDLINKAHPNIRQTLSKKPEYSNVVNPEPEPKVKPGGLPKAKKNKPMNKHEQERKIEQLRELKAKLQRHGSGSQEPIPEVEAPAAAESSESSDSEEE</sequence>
<evidence type="ECO:0000256" key="3">
    <source>
        <dbReference type="SAM" id="MobiDB-lite"/>
    </source>
</evidence>
<dbReference type="Pfam" id="PF00439">
    <property type="entry name" value="Bromodomain"/>
    <property type="match status" value="2"/>
</dbReference>
<feature type="compositionally biased region" description="Acidic residues" evidence="3">
    <location>
        <begin position="668"/>
        <end position="683"/>
    </location>
</feature>
<feature type="region of interest" description="Disordered" evidence="3">
    <location>
        <begin position="858"/>
        <end position="944"/>
    </location>
</feature>
<dbReference type="PROSITE" id="PS00633">
    <property type="entry name" value="BROMODOMAIN_1"/>
    <property type="match status" value="1"/>
</dbReference>
<feature type="compositionally biased region" description="Polar residues" evidence="3">
    <location>
        <begin position="35"/>
        <end position="46"/>
    </location>
</feature>
<dbReference type="Gene3D" id="1.20.920.10">
    <property type="entry name" value="Bromodomain-like"/>
    <property type="match status" value="2"/>
</dbReference>
<dbReference type="SUPFAM" id="SSF47370">
    <property type="entry name" value="Bromodomain"/>
    <property type="match status" value="2"/>
</dbReference>
<feature type="compositionally biased region" description="Basic and acidic residues" evidence="3">
    <location>
        <begin position="496"/>
        <end position="509"/>
    </location>
</feature>
<dbReference type="GO" id="GO:0005634">
    <property type="term" value="C:nucleus"/>
    <property type="evidence" value="ECO:0007669"/>
    <property type="project" value="TreeGrafter"/>
</dbReference>
<feature type="compositionally biased region" description="Basic residues" evidence="3">
    <location>
        <begin position="738"/>
        <end position="752"/>
    </location>
</feature>
<feature type="compositionally biased region" description="Acidic residues" evidence="3">
    <location>
        <begin position="234"/>
        <end position="246"/>
    </location>
</feature>
<dbReference type="PROSITE" id="PS51525">
    <property type="entry name" value="NET"/>
    <property type="match status" value="1"/>
</dbReference>
<dbReference type="PRINTS" id="PR00503">
    <property type="entry name" value="BROMODOMAIN"/>
</dbReference>
<dbReference type="GO" id="GO:0006355">
    <property type="term" value="P:regulation of DNA-templated transcription"/>
    <property type="evidence" value="ECO:0007669"/>
    <property type="project" value="TreeGrafter"/>
</dbReference>
<feature type="domain" description="Bromo" evidence="4">
    <location>
        <begin position="333"/>
        <end position="406"/>
    </location>
</feature>
<dbReference type="PANTHER" id="PTHR22880:SF225">
    <property type="entry name" value="BROMODOMAIN-CONTAINING PROTEIN BET-1-RELATED"/>
    <property type="match status" value="1"/>
</dbReference>
<evidence type="ECO:0000259" key="5">
    <source>
        <dbReference type="PROSITE" id="PS51525"/>
    </source>
</evidence>
<evidence type="ECO:0000259" key="4">
    <source>
        <dbReference type="PROSITE" id="PS50014"/>
    </source>
</evidence>
<feature type="compositionally biased region" description="Low complexity" evidence="3">
    <location>
        <begin position="760"/>
        <end position="783"/>
    </location>
</feature>
<evidence type="ECO:0000256" key="2">
    <source>
        <dbReference type="PROSITE-ProRule" id="PRU00035"/>
    </source>
</evidence>
<keyword evidence="7" id="KW-1185">Reference proteome</keyword>
<dbReference type="CDD" id="cd04369">
    <property type="entry name" value="Bromodomain"/>
    <property type="match status" value="1"/>
</dbReference>
<dbReference type="InterPro" id="IPR036427">
    <property type="entry name" value="Bromodomain-like_sf"/>
</dbReference>
<feature type="compositionally biased region" description="Basic and acidic residues" evidence="3">
    <location>
        <begin position="426"/>
        <end position="445"/>
    </location>
</feature>
<feature type="compositionally biased region" description="Basic and acidic residues" evidence="3">
    <location>
        <begin position="135"/>
        <end position="166"/>
    </location>
</feature>
<feature type="compositionally biased region" description="Polar residues" evidence="3">
    <location>
        <begin position="292"/>
        <end position="303"/>
    </location>
</feature>
<dbReference type="InterPro" id="IPR018359">
    <property type="entry name" value="Bromodomain_CS"/>
</dbReference>
<proteinExistence type="predicted"/>
<dbReference type="InParanoid" id="A0A7C8II41"/>
<dbReference type="PROSITE" id="PS50014">
    <property type="entry name" value="BROMODOMAIN_2"/>
    <property type="match status" value="2"/>
</dbReference>
<feature type="region of interest" description="Disordered" evidence="3">
    <location>
        <begin position="1"/>
        <end position="319"/>
    </location>
</feature>
<feature type="compositionally biased region" description="Basic and acidic residues" evidence="3">
    <location>
        <begin position="269"/>
        <end position="278"/>
    </location>
</feature>
<dbReference type="InterPro" id="IPR038336">
    <property type="entry name" value="NET_sf"/>
</dbReference>
<feature type="domain" description="Bromo" evidence="4">
    <location>
        <begin position="550"/>
        <end position="622"/>
    </location>
</feature>
<organism evidence="6 7">
    <name type="scientific">Xylaria multiplex</name>
    <dbReference type="NCBI Taxonomy" id="323545"/>
    <lineage>
        <taxon>Eukaryota</taxon>
        <taxon>Fungi</taxon>
        <taxon>Dikarya</taxon>
        <taxon>Ascomycota</taxon>
        <taxon>Pezizomycotina</taxon>
        <taxon>Sordariomycetes</taxon>
        <taxon>Xylariomycetidae</taxon>
        <taxon>Xylariales</taxon>
        <taxon>Xylariaceae</taxon>
        <taxon>Xylaria</taxon>
    </lineage>
</organism>
<dbReference type="SMART" id="SM00297">
    <property type="entry name" value="BROMO"/>
    <property type="match status" value="2"/>
</dbReference>
<name>A0A7C8II41_9PEZI</name>
<dbReference type="InterPro" id="IPR001487">
    <property type="entry name" value="Bromodomain"/>
</dbReference>
<feature type="compositionally biased region" description="Polar residues" evidence="3">
    <location>
        <begin position="199"/>
        <end position="222"/>
    </location>
</feature>
<evidence type="ECO:0000256" key="1">
    <source>
        <dbReference type="ARBA" id="ARBA00023117"/>
    </source>
</evidence>
<feature type="compositionally biased region" description="Basic and acidic residues" evidence="3">
    <location>
        <begin position="895"/>
        <end position="911"/>
    </location>
</feature>
<dbReference type="Gene3D" id="1.20.1270.220">
    <property type="match status" value="1"/>
</dbReference>
<evidence type="ECO:0008006" key="8">
    <source>
        <dbReference type="Google" id="ProtNLM"/>
    </source>
</evidence>
<feature type="compositionally biased region" description="Polar residues" evidence="3">
    <location>
        <begin position="98"/>
        <end position="110"/>
    </location>
</feature>
<dbReference type="InterPro" id="IPR050935">
    <property type="entry name" value="Bromo_chromatin_reader"/>
</dbReference>
<feature type="domain" description="NET" evidence="5">
    <location>
        <begin position="781"/>
        <end position="862"/>
    </location>
</feature>
<feature type="region of interest" description="Disordered" evidence="3">
    <location>
        <begin position="426"/>
        <end position="530"/>
    </location>
</feature>
<feature type="compositionally biased region" description="Low complexity" evidence="3">
    <location>
        <begin position="922"/>
        <end position="936"/>
    </location>
</feature>
<evidence type="ECO:0000313" key="6">
    <source>
        <dbReference type="EMBL" id="KAF2964181.1"/>
    </source>
</evidence>
<protein>
    <recommendedName>
        <fullName evidence="8">Bromo domain-containing protein</fullName>
    </recommendedName>
</protein>
<feature type="compositionally biased region" description="Polar residues" evidence="3">
    <location>
        <begin position="168"/>
        <end position="177"/>
    </location>
</feature>
<feature type="compositionally biased region" description="Polar residues" evidence="3">
    <location>
        <begin position="451"/>
        <end position="460"/>
    </location>
</feature>
<feature type="compositionally biased region" description="Low complexity" evidence="3">
    <location>
        <begin position="648"/>
        <end position="662"/>
    </location>
</feature>
<evidence type="ECO:0000313" key="7">
    <source>
        <dbReference type="Proteomes" id="UP000481858"/>
    </source>
</evidence>
<dbReference type="OrthoDB" id="784962at2759"/>
<dbReference type="AlphaFoldDB" id="A0A7C8II41"/>
<dbReference type="FunCoup" id="A0A7C8II41">
    <property type="interactions" value="538"/>
</dbReference>
<dbReference type="GO" id="GO:0000785">
    <property type="term" value="C:chromatin"/>
    <property type="evidence" value="ECO:0007669"/>
    <property type="project" value="TreeGrafter"/>
</dbReference>
<dbReference type="GO" id="GO:0006338">
    <property type="term" value="P:chromatin remodeling"/>
    <property type="evidence" value="ECO:0007669"/>
    <property type="project" value="TreeGrafter"/>
</dbReference>
<reference evidence="6 7" key="1">
    <citation type="submission" date="2019-12" db="EMBL/GenBank/DDBJ databases">
        <title>Draft genome sequence of the ascomycete Xylaria multiplex DSM 110363.</title>
        <authorList>
            <person name="Buettner E."/>
            <person name="Kellner H."/>
        </authorList>
    </citation>
    <scope>NUCLEOTIDE SEQUENCE [LARGE SCALE GENOMIC DNA]</scope>
    <source>
        <strain evidence="6 7">DSM 110363</strain>
    </source>
</reference>
<feature type="region of interest" description="Disordered" evidence="3">
    <location>
        <begin position="730"/>
        <end position="791"/>
    </location>
</feature>
<feature type="compositionally biased region" description="Pro residues" evidence="3">
    <location>
        <begin position="465"/>
        <end position="475"/>
    </location>
</feature>
<accession>A0A7C8II41</accession>
<comment type="caution">
    <text evidence="6">The sequence shown here is derived from an EMBL/GenBank/DDBJ whole genome shotgun (WGS) entry which is preliminary data.</text>
</comment>
<dbReference type="Pfam" id="PF17035">
    <property type="entry name" value="BET"/>
    <property type="match status" value="1"/>
</dbReference>
<dbReference type="InterPro" id="IPR027353">
    <property type="entry name" value="NET_dom"/>
</dbReference>